<dbReference type="CDD" id="cd12164">
    <property type="entry name" value="GDH_like_2"/>
    <property type="match status" value="1"/>
</dbReference>
<keyword evidence="2" id="KW-0520">NAD</keyword>
<dbReference type="InterPro" id="IPR006140">
    <property type="entry name" value="D-isomer_DH_NAD-bd"/>
</dbReference>
<evidence type="ECO:0000259" key="3">
    <source>
        <dbReference type="Pfam" id="PF02826"/>
    </source>
</evidence>
<dbReference type="AlphaFoldDB" id="A0A2P8EDM6"/>
<dbReference type="GO" id="GO:0051287">
    <property type="term" value="F:NAD binding"/>
    <property type="evidence" value="ECO:0007669"/>
    <property type="project" value="InterPro"/>
</dbReference>
<dbReference type="PROSITE" id="PS00671">
    <property type="entry name" value="D_2_HYDROXYACID_DH_3"/>
    <property type="match status" value="1"/>
</dbReference>
<dbReference type="Proteomes" id="UP000240708">
    <property type="component" value="Unassembled WGS sequence"/>
</dbReference>
<dbReference type="EMBL" id="PYGF01000001">
    <property type="protein sequence ID" value="PSL07553.1"/>
    <property type="molecule type" value="Genomic_DNA"/>
</dbReference>
<organism evidence="4 5">
    <name type="scientific">Cecembia rubra</name>
    <dbReference type="NCBI Taxonomy" id="1485585"/>
    <lineage>
        <taxon>Bacteria</taxon>
        <taxon>Pseudomonadati</taxon>
        <taxon>Bacteroidota</taxon>
        <taxon>Cytophagia</taxon>
        <taxon>Cytophagales</taxon>
        <taxon>Cyclobacteriaceae</taxon>
        <taxon>Cecembia</taxon>
    </lineage>
</organism>
<dbReference type="PANTHER" id="PTHR43333">
    <property type="entry name" value="2-HACID_DH_C DOMAIN-CONTAINING PROTEIN"/>
    <property type="match status" value="1"/>
</dbReference>
<proteinExistence type="predicted"/>
<dbReference type="OrthoDB" id="9805416at2"/>
<dbReference type="RefSeq" id="WP_106565628.1">
    <property type="nucleotide sequence ID" value="NZ_PYGF01000001.1"/>
</dbReference>
<dbReference type="GO" id="GO:0016616">
    <property type="term" value="F:oxidoreductase activity, acting on the CH-OH group of donors, NAD or NADP as acceptor"/>
    <property type="evidence" value="ECO:0007669"/>
    <property type="project" value="UniProtKB-ARBA"/>
</dbReference>
<dbReference type="InterPro" id="IPR036291">
    <property type="entry name" value="NAD(P)-bd_dom_sf"/>
</dbReference>
<name>A0A2P8EDM6_9BACT</name>
<dbReference type="SUPFAM" id="SSF51735">
    <property type="entry name" value="NAD(P)-binding Rossmann-fold domains"/>
    <property type="match status" value="1"/>
</dbReference>
<dbReference type="InterPro" id="IPR029753">
    <property type="entry name" value="D-isomer_DH_CS"/>
</dbReference>
<dbReference type="PANTHER" id="PTHR43333:SF1">
    <property type="entry name" value="D-ISOMER SPECIFIC 2-HYDROXYACID DEHYDROGENASE NAD-BINDING DOMAIN-CONTAINING PROTEIN"/>
    <property type="match status" value="1"/>
</dbReference>
<evidence type="ECO:0000256" key="2">
    <source>
        <dbReference type="ARBA" id="ARBA00023027"/>
    </source>
</evidence>
<comment type="caution">
    <text evidence="4">The sequence shown here is derived from an EMBL/GenBank/DDBJ whole genome shotgun (WGS) entry which is preliminary data.</text>
</comment>
<evidence type="ECO:0000256" key="1">
    <source>
        <dbReference type="ARBA" id="ARBA00023002"/>
    </source>
</evidence>
<sequence>MGIAIISPGRDVTVWVENIKKIDQKIRIQVYPDISDDNNVEAVILWQHPKGILDRFPNLKLVCSMGAGVDHILSDKSIPHNLPITRIVDSKLTFSMTNYVIMGVLNLHRQIDRYKSDKNRRVWDMSNPELPISVGVMGVGELGGDVIEKLQFMGISVAGLGNTIKENSGYPYFDRSRTDEFLKSINVLVCMLPLTPETEGILNIDFFRRCKKGTYLINVARGKHLVEMDLLKALDEGFISGALLDVFQQEPLPEDHPFWEREEITITPHIASVTNPEAAAPQIVENYHRMLNNQPLVNKIDRNKGY</sequence>
<evidence type="ECO:0000313" key="4">
    <source>
        <dbReference type="EMBL" id="PSL07553.1"/>
    </source>
</evidence>
<keyword evidence="5" id="KW-1185">Reference proteome</keyword>
<keyword evidence="4" id="KW-0670">Pyruvate</keyword>
<dbReference type="Pfam" id="PF02826">
    <property type="entry name" value="2-Hacid_dh_C"/>
    <property type="match status" value="1"/>
</dbReference>
<evidence type="ECO:0000313" key="5">
    <source>
        <dbReference type="Proteomes" id="UP000240708"/>
    </source>
</evidence>
<feature type="domain" description="D-isomer specific 2-hydroxyacid dehydrogenase NAD-binding" evidence="3">
    <location>
        <begin position="102"/>
        <end position="271"/>
    </location>
</feature>
<dbReference type="Gene3D" id="3.40.50.720">
    <property type="entry name" value="NAD(P)-binding Rossmann-like Domain"/>
    <property type="match status" value="2"/>
</dbReference>
<dbReference type="SUPFAM" id="SSF52283">
    <property type="entry name" value="Formate/glycerate dehydrogenase catalytic domain-like"/>
    <property type="match status" value="1"/>
</dbReference>
<reference evidence="4 5" key="1">
    <citation type="submission" date="2018-03" db="EMBL/GenBank/DDBJ databases">
        <title>Genomic Encyclopedia of Archaeal and Bacterial Type Strains, Phase II (KMG-II): from individual species to whole genera.</title>
        <authorList>
            <person name="Goeker M."/>
        </authorList>
    </citation>
    <scope>NUCLEOTIDE SEQUENCE [LARGE SCALE GENOMIC DNA]</scope>
    <source>
        <strain evidence="4 5">DSM 28057</strain>
    </source>
</reference>
<accession>A0A2P8EDM6</accession>
<protein>
    <submittedName>
        <fullName evidence="4">Glyoxylate/hydroxypyruvate reductase A</fullName>
    </submittedName>
</protein>
<gene>
    <name evidence="4" type="ORF">CLV48_101485</name>
</gene>
<keyword evidence="1" id="KW-0560">Oxidoreductase</keyword>